<dbReference type="VEuPathDB" id="HostDB:ENSBTAG00000021165"/>
<evidence type="ECO:0000313" key="4">
    <source>
        <dbReference type="VGNC" id="VGNC:36833"/>
    </source>
</evidence>
<evidence type="ECO:0000256" key="1">
    <source>
        <dbReference type="SAM" id="MobiDB-lite"/>
    </source>
</evidence>
<keyword evidence="3" id="KW-1185">Reference proteome</keyword>
<dbReference type="GO" id="GO:0005085">
    <property type="term" value="F:guanyl-nucleotide exchange factor activity"/>
    <property type="evidence" value="ECO:0007669"/>
    <property type="project" value="InterPro"/>
</dbReference>
<sequence>MRLFESSVTPTSAPSAPGAERAARQRGGAAGSGSGLPEVGPCWYRLFRWSWARAEPGPAHVAFRAWSRPPRPSAGATASPAGAMAAAAGDGSVKPLQCAMKLANGAIELDTGNRPREAYTEYLRSIHYISQVLLEEVEATKAGETVTSDTSKMLKLAEQCLERAQSTAAKLGKTCLRPAMPVAAPVPSPASRHRRVYSDEGGKLSPFLPPEIFQKLQVVESQSSKKELTPLEEASLQNQKLKAAYEARMARLDPSQAMQKTSLTLSLQRQMMENLVIAKAREDTLQRKMEERRLRLQEAANKRFCSQVALTPEEREQRAVYAAILEYEQDHDWPKLWKAKLKRSPGDLSLVTSLVSHLLSVPDHPISQLLKKLQCAVYRALYPIVSKGAAPGCCSLPPDADGLLAPGSRRLRPSQSLYCMPSPLEPSPAPKPPDGPCASPPRPGSPAGPPSPQLLGKDSSFEDLEQFLATPESRGRGPGERPEPQTPGVRKEPVLEQLKGTVQDIHDAIDRLLSLTLLAFEGLNTAASKDRCLACIEEPFFSPLWPLLLAIYRNVHRLREAALSRSMELYRNAPPAAIGVPTRLLPQDPEAAGAGPYPYCAAAQELGLLVLESCPQKKLECIGEGAVWEGRAVSLPTGHPESAPLNHSLVPSGGEESLGTKEVLVLPCPVLHGVGVRRCPGPVWDAVPTPSPEAWLLRLSSGLAGHLRLCGGLLPGPGGCLAAWHRRYLLQVKGSQNYKCFRVQVPTQAPSGFLRS</sequence>
<reference evidence="2" key="3">
    <citation type="submission" date="2025-09" db="UniProtKB">
        <authorList>
            <consortium name="Ensembl"/>
        </authorList>
    </citation>
    <scope>IDENTIFICATION</scope>
    <source>
        <strain evidence="2">Hereford</strain>
    </source>
</reference>
<dbReference type="SUPFAM" id="SSF109993">
    <property type="entry name" value="VPS9 domain"/>
    <property type="match status" value="1"/>
</dbReference>
<reference evidence="2" key="1">
    <citation type="submission" date="2018-03" db="EMBL/GenBank/DDBJ databases">
        <title>ARS-UCD1.2.</title>
        <authorList>
            <person name="Rosen B.D."/>
            <person name="Bickhart D.M."/>
            <person name="Koren S."/>
            <person name="Schnabel R.D."/>
            <person name="Hall R."/>
            <person name="Zimin A."/>
            <person name="Dreischer C."/>
            <person name="Schultheiss S."/>
            <person name="Schroeder S.G."/>
            <person name="Elsik C.G."/>
            <person name="Couldrey C."/>
            <person name="Liu G.E."/>
            <person name="Van Tassell C.P."/>
            <person name="Phillippy A.M."/>
            <person name="Smith T.P.L."/>
            <person name="Medrano J.F."/>
        </authorList>
    </citation>
    <scope>NUCLEOTIDE SEQUENCE [LARGE SCALE GENOMIC DNA]</scope>
    <source>
        <strain evidence="2">Hereford</strain>
    </source>
</reference>
<dbReference type="Bgee" id="ENSBTAG00000021165">
    <property type="expression patterns" value="Expressed in retina and 104 other cell types or tissues"/>
</dbReference>
<feature type="region of interest" description="Disordered" evidence="1">
    <location>
        <begin position="1"/>
        <end position="35"/>
    </location>
</feature>
<protein>
    <submittedName>
        <fullName evidence="2">VPS9 domain containing 1</fullName>
    </submittedName>
</protein>
<name>A0A3Q1MYQ6_BOVIN</name>
<evidence type="ECO:0000313" key="2">
    <source>
        <dbReference type="Ensembl" id="ENSBTAP00000061206.2"/>
    </source>
</evidence>
<feature type="compositionally biased region" description="Pro residues" evidence="1">
    <location>
        <begin position="423"/>
        <end position="452"/>
    </location>
</feature>
<dbReference type="GO" id="GO:0042802">
    <property type="term" value="F:identical protein binding"/>
    <property type="evidence" value="ECO:0007669"/>
    <property type="project" value="Ensembl"/>
</dbReference>
<feature type="region of interest" description="Disordered" evidence="1">
    <location>
        <begin position="469"/>
        <end position="493"/>
    </location>
</feature>
<gene>
    <name evidence="2 4" type="primary">VPS9D1</name>
</gene>
<dbReference type="PANTHER" id="PTHR23101">
    <property type="entry name" value="RAB GDP/GTP EXCHANGE FACTOR"/>
    <property type="match status" value="1"/>
</dbReference>
<dbReference type="GO" id="GO:0016192">
    <property type="term" value="P:vesicle-mediated transport"/>
    <property type="evidence" value="ECO:0007669"/>
    <property type="project" value="InterPro"/>
</dbReference>
<dbReference type="InterPro" id="IPR037191">
    <property type="entry name" value="VPS9_dom_sf"/>
</dbReference>
<dbReference type="Proteomes" id="UP000009136">
    <property type="component" value="Chromosome 18"/>
</dbReference>
<feature type="compositionally biased region" description="Low complexity" evidence="1">
    <location>
        <begin position="1"/>
        <end position="20"/>
    </location>
</feature>
<dbReference type="OrthoDB" id="10264848at2759"/>
<dbReference type="PANTHER" id="PTHR23101:SF98">
    <property type="entry name" value="VPS9 DOMAIN-CONTAINING PROTEIN 1"/>
    <property type="match status" value="1"/>
</dbReference>
<feature type="compositionally biased region" description="Basic and acidic residues" evidence="1">
    <location>
        <begin position="473"/>
        <end position="493"/>
    </location>
</feature>
<dbReference type="GlyGen" id="A0A3Q1MYQ6">
    <property type="glycosylation" value="2 sites"/>
</dbReference>
<reference evidence="2" key="2">
    <citation type="submission" date="2025-08" db="UniProtKB">
        <authorList>
            <consortium name="Ensembl"/>
        </authorList>
    </citation>
    <scope>IDENTIFICATION</scope>
    <source>
        <strain evidence="2">Hereford</strain>
    </source>
</reference>
<dbReference type="InterPro" id="IPR045046">
    <property type="entry name" value="Vps9-like"/>
</dbReference>
<dbReference type="GeneTree" id="ENSGT00390000015057"/>
<feature type="region of interest" description="Disordered" evidence="1">
    <location>
        <begin position="415"/>
        <end position="457"/>
    </location>
</feature>
<organism evidence="2 3">
    <name type="scientific">Bos taurus</name>
    <name type="common">Bovine</name>
    <dbReference type="NCBI Taxonomy" id="9913"/>
    <lineage>
        <taxon>Eukaryota</taxon>
        <taxon>Metazoa</taxon>
        <taxon>Chordata</taxon>
        <taxon>Craniata</taxon>
        <taxon>Vertebrata</taxon>
        <taxon>Euteleostomi</taxon>
        <taxon>Mammalia</taxon>
        <taxon>Eutheria</taxon>
        <taxon>Laurasiatheria</taxon>
        <taxon>Artiodactyla</taxon>
        <taxon>Ruminantia</taxon>
        <taxon>Pecora</taxon>
        <taxon>Bovidae</taxon>
        <taxon>Bovinae</taxon>
        <taxon>Bos</taxon>
    </lineage>
</organism>
<dbReference type="VGNC" id="VGNC:36833">
    <property type="gene designation" value="VPS9D1"/>
</dbReference>
<proteinExistence type="predicted"/>
<evidence type="ECO:0000313" key="3">
    <source>
        <dbReference type="Proteomes" id="UP000009136"/>
    </source>
</evidence>
<accession>A0A3Q1MYQ6</accession>
<dbReference type="AlphaFoldDB" id="A0A3Q1MYQ6"/>
<dbReference type="Ensembl" id="ENSBTAT00000084899.2">
    <property type="protein sequence ID" value="ENSBTAP00000061206.2"/>
    <property type="gene ID" value="ENSBTAG00000021165.6"/>
</dbReference>